<feature type="region of interest" description="Disordered" evidence="1">
    <location>
        <begin position="1"/>
        <end position="100"/>
    </location>
</feature>
<dbReference type="EMBL" id="JAINUG010000063">
    <property type="protein sequence ID" value="KAJ8402604.1"/>
    <property type="molecule type" value="Genomic_DNA"/>
</dbReference>
<keyword evidence="3" id="KW-1185">Reference proteome</keyword>
<gene>
    <name evidence="2" type="ORF">AAFF_G00366870</name>
</gene>
<proteinExistence type="predicted"/>
<name>A0AAD7SHA6_9TELE</name>
<evidence type="ECO:0000313" key="2">
    <source>
        <dbReference type="EMBL" id="KAJ8402604.1"/>
    </source>
</evidence>
<dbReference type="Proteomes" id="UP001221898">
    <property type="component" value="Unassembled WGS sequence"/>
</dbReference>
<evidence type="ECO:0000313" key="3">
    <source>
        <dbReference type="Proteomes" id="UP001221898"/>
    </source>
</evidence>
<feature type="compositionally biased region" description="Low complexity" evidence="1">
    <location>
        <begin position="41"/>
        <end position="75"/>
    </location>
</feature>
<dbReference type="AlphaFoldDB" id="A0AAD7SHA6"/>
<reference evidence="2" key="1">
    <citation type="journal article" date="2023" name="Science">
        <title>Genome structures resolve the early diversification of teleost fishes.</title>
        <authorList>
            <person name="Parey E."/>
            <person name="Louis A."/>
            <person name="Montfort J."/>
            <person name="Bouchez O."/>
            <person name="Roques C."/>
            <person name="Iampietro C."/>
            <person name="Lluch J."/>
            <person name="Castinel A."/>
            <person name="Donnadieu C."/>
            <person name="Desvignes T."/>
            <person name="Floi Bucao C."/>
            <person name="Jouanno E."/>
            <person name="Wen M."/>
            <person name="Mejri S."/>
            <person name="Dirks R."/>
            <person name="Jansen H."/>
            <person name="Henkel C."/>
            <person name="Chen W.J."/>
            <person name="Zahm M."/>
            <person name="Cabau C."/>
            <person name="Klopp C."/>
            <person name="Thompson A.W."/>
            <person name="Robinson-Rechavi M."/>
            <person name="Braasch I."/>
            <person name="Lecointre G."/>
            <person name="Bobe J."/>
            <person name="Postlethwait J.H."/>
            <person name="Berthelot C."/>
            <person name="Roest Crollius H."/>
            <person name="Guiguen Y."/>
        </authorList>
    </citation>
    <scope>NUCLEOTIDE SEQUENCE</scope>
    <source>
        <strain evidence="2">NC1722</strain>
    </source>
</reference>
<accession>A0AAD7SHA6</accession>
<organism evidence="2 3">
    <name type="scientific">Aldrovandia affinis</name>
    <dbReference type="NCBI Taxonomy" id="143900"/>
    <lineage>
        <taxon>Eukaryota</taxon>
        <taxon>Metazoa</taxon>
        <taxon>Chordata</taxon>
        <taxon>Craniata</taxon>
        <taxon>Vertebrata</taxon>
        <taxon>Euteleostomi</taxon>
        <taxon>Actinopterygii</taxon>
        <taxon>Neopterygii</taxon>
        <taxon>Teleostei</taxon>
        <taxon>Notacanthiformes</taxon>
        <taxon>Halosauridae</taxon>
        <taxon>Aldrovandia</taxon>
    </lineage>
</organism>
<evidence type="ECO:0000256" key="1">
    <source>
        <dbReference type="SAM" id="MobiDB-lite"/>
    </source>
</evidence>
<comment type="caution">
    <text evidence="2">The sequence shown here is derived from an EMBL/GenBank/DDBJ whole genome shotgun (WGS) entry which is preliminary data.</text>
</comment>
<feature type="compositionally biased region" description="Polar residues" evidence="1">
    <location>
        <begin position="8"/>
        <end position="17"/>
    </location>
</feature>
<sequence length="100" mass="10433">MPSSSSSKVVDSLNSQRPCALQRPQADSPAAGLSGAQLTQSWSPTLPMSTSTTWTPPSLSTLLPSRGSSSTGPSLGRQCPAVEKGPGRNRDLQEVSPLRK</sequence>
<protein>
    <submittedName>
        <fullName evidence="2">Uncharacterized protein</fullName>
    </submittedName>
</protein>